<organism evidence="5 6">
    <name type="scientific">Henriciella mobilis</name>
    <dbReference type="NCBI Taxonomy" id="2305467"/>
    <lineage>
        <taxon>Bacteria</taxon>
        <taxon>Pseudomonadati</taxon>
        <taxon>Pseudomonadota</taxon>
        <taxon>Alphaproteobacteria</taxon>
        <taxon>Hyphomonadales</taxon>
        <taxon>Hyphomonadaceae</taxon>
        <taxon>Henriciella</taxon>
    </lineage>
</organism>
<evidence type="ECO:0000313" key="6">
    <source>
        <dbReference type="Proteomes" id="UP000266385"/>
    </source>
</evidence>
<feature type="region of interest" description="Disordered" evidence="3">
    <location>
        <begin position="17"/>
        <end position="36"/>
    </location>
</feature>
<accession>A0A399RRM2</accession>
<name>A0A399RRM2_9PROT</name>
<evidence type="ECO:0000256" key="1">
    <source>
        <dbReference type="PROSITE-ProRule" id="PRU00285"/>
    </source>
</evidence>
<comment type="caution">
    <text evidence="5">The sequence shown here is derived from an EMBL/GenBank/DDBJ whole genome shotgun (WGS) entry which is preliminary data.</text>
</comment>
<dbReference type="InterPro" id="IPR031107">
    <property type="entry name" value="Small_HSP"/>
</dbReference>
<feature type="domain" description="SHSP" evidence="4">
    <location>
        <begin position="64"/>
        <end position="179"/>
    </location>
</feature>
<dbReference type="SUPFAM" id="SSF49764">
    <property type="entry name" value="HSP20-like chaperones"/>
    <property type="match status" value="1"/>
</dbReference>
<evidence type="ECO:0000256" key="3">
    <source>
        <dbReference type="SAM" id="MobiDB-lite"/>
    </source>
</evidence>
<feature type="compositionally biased region" description="Polar residues" evidence="3">
    <location>
        <begin position="17"/>
        <end position="32"/>
    </location>
</feature>
<sequence length="179" mass="20266">MYAALWTTLSKGSEIMSSRSLTTSRNGGQPATSRKGMLDPFRTLRMDFDQLWDEFFDMGRPAFSKVAAFNPSVDVTETGKQIVIKADLPGMEDKDIDLEIDGDLLTLRGERSEEKEEGDDQHRRVVERSYGRFERSMRLPFAPGDKDVDTSFRKGVLTVKIKKPKELESKARKIAINGE</sequence>
<comment type="similarity">
    <text evidence="1 2">Belongs to the small heat shock protein (HSP20) family.</text>
</comment>
<evidence type="ECO:0000259" key="4">
    <source>
        <dbReference type="PROSITE" id="PS01031"/>
    </source>
</evidence>
<dbReference type="EMBL" id="QWFX01000005">
    <property type="protein sequence ID" value="RIJ32547.1"/>
    <property type="molecule type" value="Genomic_DNA"/>
</dbReference>
<evidence type="ECO:0000256" key="2">
    <source>
        <dbReference type="RuleBase" id="RU003616"/>
    </source>
</evidence>
<dbReference type="Gene3D" id="2.60.40.790">
    <property type="match status" value="1"/>
</dbReference>
<dbReference type="InterPro" id="IPR002068">
    <property type="entry name" value="A-crystallin/Hsp20_dom"/>
</dbReference>
<proteinExistence type="inferred from homology"/>
<dbReference type="AlphaFoldDB" id="A0A399RRM2"/>
<protein>
    <submittedName>
        <fullName evidence="5">Hsp20/alpha crystallin family protein</fullName>
    </submittedName>
</protein>
<dbReference type="Proteomes" id="UP000266385">
    <property type="component" value="Unassembled WGS sequence"/>
</dbReference>
<reference evidence="5 6" key="1">
    <citation type="submission" date="2018-08" db="EMBL/GenBank/DDBJ databases">
        <title>Henriciella mobilis sp. nov., isolated from seawater.</title>
        <authorList>
            <person name="Cheng H."/>
            <person name="Wu Y.-H."/>
            <person name="Xu X.-W."/>
            <person name="Guo L.-L."/>
        </authorList>
    </citation>
    <scope>NUCLEOTIDE SEQUENCE [LARGE SCALE GENOMIC DNA]</scope>
    <source>
        <strain evidence="5 6">JN25</strain>
    </source>
</reference>
<dbReference type="CDD" id="cd06464">
    <property type="entry name" value="ACD_sHsps-like"/>
    <property type="match status" value="1"/>
</dbReference>
<dbReference type="InterPro" id="IPR008978">
    <property type="entry name" value="HSP20-like_chaperone"/>
</dbReference>
<dbReference type="Pfam" id="PF00011">
    <property type="entry name" value="HSP20"/>
    <property type="match status" value="1"/>
</dbReference>
<dbReference type="PANTHER" id="PTHR11527">
    <property type="entry name" value="HEAT-SHOCK PROTEIN 20 FAMILY MEMBER"/>
    <property type="match status" value="1"/>
</dbReference>
<keyword evidence="6" id="KW-1185">Reference proteome</keyword>
<evidence type="ECO:0000313" key="5">
    <source>
        <dbReference type="EMBL" id="RIJ32547.1"/>
    </source>
</evidence>
<dbReference type="PROSITE" id="PS01031">
    <property type="entry name" value="SHSP"/>
    <property type="match status" value="1"/>
</dbReference>
<gene>
    <name evidence="5" type="ORF">D1223_01455</name>
</gene>